<gene>
    <name evidence="1" type="ORF">CEXT_538341</name>
</gene>
<accession>A0AAV4SK53</accession>
<proteinExistence type="predicted"/>
<keyword evidence="2" id="KW-1185">Reference proteome</keyword>
<comment type="caution">
    <text evidence="1">The sequence shown here is derived from an EMBL/GenBank/DDBJ whole genome shotgun (WGS) entry which is preliminary data.</text>
</comment>
<dbReference type="EMBL" id="BPLR01009460">
    <property type="protein sequence ID" value="GIY32133.1"/>
    <property type="molecule type" value="Genomic_DNA"/>
</dbReference>
<organism evidence="1 2">
    <name type="scientific">Caerostris extrusa</name>
    <name type="common">Bark spider</name>
    <name type="synonym">Caerostris bankana</name>
    <dbReference type="NCBI Taxonomy" id="172846"/>
    <lineage>
        <taxon>Eukaryota</taxon>
        <taxon>Metazoa</taxon>
        <taxon>Ecdysozoa</taxon>
        <taxon>Arthropoda</taxon>
        <taxon>Chelicerata</taxon>
        <taxon>Arachnida</taxon>
        <taxon>Araneae</taxon>
        <taxon>Araneomorphae</taxon>
        <taxon>Entelegynae</taxon>
        <taxon>Araneoidea</taxon>
        <taxon>Araneidae</taxon>
        <taxon>Caerostris</taxon>
    </lineage>
</organism>
<evidence type="ECO:0000313" key="1">
    <source>
        <dbReference type="EMBL" id="GIY32133.1"/>
    </source>
</evidence>
<dbReference type="AlphaFoldDB" id="A0AAV4SK53"/>
<sequence length="218" mass="24675">MATRRLQVKKLKFREHPSQYFLSILWTDGQLSYPVEIAFLPCTTSMCTSDGHKTSSSKEVEVPRTSFSILLSILWTDGQLSYPVEIAFLPCITSMCTSDGHKTSSSKELKFREHPSQYFLSILWTDGQLSYPVEIAFLPCTTSMCTSDGHKTSSSKEVESSGNFFLNTSIYILEIWQLPYPVETEGKCNCYIRQLQDSGFGSCRIYSFAQRKLCTSTP</sequence>
<name>A0AAV4SK53_CAEEX</name>
<evidence type="ECO:0000313" key="2">
    <source>
        <dbReference type="Proteomes" id="UP001054945"/>
    </source>
</evidence>
<dbReference type="Proteomes" id="UP001054945">
    <property type="component" value="Unassembled WGS sequence"/>
</dbReference>
<protein>
    <submittedName>
        <fullName evidence="1">Uncharacterized protein</fullName>
    </submittedName>
</protein>
<reference evidence="1 2" key="1">
    <citation type="submission" date="2021-06" db="EMBL/GenBank/DDBJ databases">
        <title>Caerostris extrusa draft genome.</title>
        <authorList>
            <person name="Kono N."/>
            <person name="Arakawa K."/>
        </authorList>
    </citation>
    <scope>NUCLEOTIDE SEQUENCE [LARGE SCALE GENOMIC DNA]</scope>
</reference>